<keyword evidence="5" id="KW-1185">Reference proteome</keyword>
<accession>A0A1C0YV50</accession>
<dbReference type="PANTHER" id="PTHR32089:SF112">
    <property type="entry name" value="LYSOZYME-LIKE PROTEIN-RELATED"/>
    <property type="match status" value="1"/>
</dbReference>
<dbReference type="GO" id="GO:0016020">
    <property type="term" value="C:membrane"/>
    <property type="evidence" value="ECO:0007669"/>
    <property type="project" value="InterPro"/>
</dbReference>
<name>A0A1C0YV50_9BACL</name>
<dbReference type="PANTHER" id="PTHR32089">
    <property type="entry name" value="METHYL-ACCEPTING CHEMOTAXIS PROTEIN MCPB"/>
    <property type="match status" value="1"/>
</dbReference>
<dbReference type="RefSeq" id="WP_066463683.1">
    <property type="nucleotide sequence ID" value="NZ_MATO01000031.1"/>
</dbReference>
<dbReference type="Pfam" id="PF00015">
    <property type="entry name" value="MCPsignal"/>
    <property type="match status" value="1"/>
</dbReference>
<evidence type="ECO:0000313" key="5">
    <source>
        <dbReference type="Proteomes" id="UP000093482"/>
    </source>
</evidence>
<evidence type="ECO:0000256" key="1">
    <source>
        <dbReference type="ARBA" id="ARBA00023224"/>
    </source>
</evidence>
<feature type="domain" description="Methyl-accepting transducer" evidence="3">
    <location>
        <begin position="118"/>
        <end position="280"/>
    </location>
</feature>
<comment type="caution">
    <text evidence="4">The sequence shown here is derived from an EMBL/GenBank/DDBJ whole genome shotgun (WGS) entry which is preliminary data.</text>
</comment>
<reference evidence="4 5" key="1">
    <citation type="submission" date="2016-07" db="EMBL/GenBank/DDBJ databases">
        <title>Caryophanon latum genome sequencing.</title>
        <authorList>
            <person name="Verma A."/>
            <person name="Pal Y."/>
            <person name="Krishnamurthi S."/>
        </authorList>
    </citation>
    <scope>NUCLEOTIDE SEQUENCE [LARGE SCALE GENOMIC DNA]</scope>
    <source>
        <strain evidence="4 5">DSM 14151</strain>
    </source>
</reference>
<dbReference type="PROSITE" id="PS50111">
    <property type="entry name" value="CHEMOTAXIS_TRANSDUC_2"/>
    <property type="match status" value="1"/>
</dbReference>
<sequence length="280" mass="30468">MSNLPNTLHPNLQHYVSIAPLLEKLFSEDVVITISDREKVVSFTSPLVKVVPEGVLGRRLEADDPMVQVIRTNRENIFEVPASKFGSDMRIAIIPVRDENDQAIGTFAASFSIQNRVSLIEIAKTFGESSDQIHASTISLDESATTLTEYMSAITNAQQNLVNQVNDSAKILEMINSVAKSTRILGFNAGIEAARSGDAGLGFAVVAREITKLAEQSANSVNEIGRLLDEMKKRAEEVSDIIAHTANVSETQADAIHSISESIEELTHVAVKIDELANKL</sequence>
<dbReference type="InterPro" id="IPR004089">
    <property type="entry name" value="MCPsignal_dom"/>
</dbReference>
<dbReference type="AlphaFoldDB" id="A0A1C0YV50"/>
<dbReference type="OrthoDB" id="9807021at2"/>
<evidence type="ECO:0000259" key="3">
    <source>
        <dbReference type="PROSITE" id="PS50111"/>
    </source>
</evidence>
<dbReference type="SUPFAM" id="SSF58104">
    <property type="entry name" value="Methyl-accepting chemotaxis protein (MCP) signaling domain"/>
    <property type="match status" value="1"/>
</dbReference>
<organism evidence="4 5">
    <name type="scientific">Caryophanon latum</name>
    <dbReference type="NCBI Taxonomy" id="33977"/>
    <lineage>
        <taxon>Bacteria</taxon>
        <taxon>Bacillati</taxon>
        <taxon>Bacillota</taxon>
        <taxon>Bacilli</taxon>
        <taxon>Bacillales</taxon>
        <taxon>Caryophanaceae</taxon>
        <taxon>Caryophanon</taxon>
    </lineage>
</organism>
<evidence type="ECO:0000313" key="4">
    <source>
        <dbReference type="EMBL" id="OCS91037.1"/>
    </source>
</evidence>
<dbReference type="Proteomes" id="UP000093482">
    <property type="component" value="Unassembled WGS sequence"/>
</dbReference>
<protein>
    <recommendedName>
        <fullName evidence="3">Methyl-accepting transducer domain-containing protein</fullName>
    </recommendedName>
</protein>
<dbReference type="SMART" id="SM00283">
    <property type="entry name" value="MA"/>
    <property type="match status" value="1"/>
</dbReference>
<dbReference type="GO" id="GO:0007165">
    <property type="term" value="P:signal transduction"/>
    <property type="evidence" value="ECO:0007669"/>
    <property type="project" value="UniProtKB-KW"/>
</dbReference>
<proteinExistence type="predicted"/>
<gene>
    <name evidence="4" type="ORF">A6K76_09850</name>
</gene>
<evidence type="ECO:0000256" key="2">
    <source>
        <dbReference type="PROSITE-ProRule" id="PRU00284"/>
    </source>
</evidence>
<dbReference type="EMBL" id="MATO01000031">
    <property type="protein sequence ID" value="OCS91037.1"/>
    <property type="molecule type" value="Genomic_DNA"/>
</dbReference>
<keyword evidence="1 2" id="KW-0807">Transducer</keyword>
<dbReference type="Gene3D" id="1.10.287.950">
    <property type="entry name" value="Methyl-accepting chemotaxis protein"/>
    <property type="match status" value="1"/>
</dbReference>